<dbReference type="InterPro" id="IPR008906">
    <property type="entry name" value="HATC_C_dom"/>
</dbReference>
<dbReference type="GO" id="GO:0046983">
    <property type="term" value="F:protein dimerization activity"/>
    <property type="evidence" value="ECO:0007669"/>
    <property type="project" value="InterPro"/>
</dbReference>
<sequence>MTSCAHRQSTVTPTASQRPLYAILVELTPSLFFKQNIFDNLAALAPPGPINPHSKIDHYLSTDVEHGANPLTWWHECKVLYPHLPWMALHCLSIPATSVNVECLFSHDCILLSHI</sequence>
<evidence type="ECO:0000313" key="3">
    <source>
        <dbReference type="Proteomes" id="UP000054538"/>
    </source>
</evidence>
<name>A0A0D0D412_9AGAM</name>
<dbReference type="Proteomes" id="UP000054538">
    <property type="component" value="Unassembled WGS sequence"/>
</dbReference>
<protein>
    <recommendedName>
        <fullName evidence="1">HAT C-terminal dimerisation domain-containing protein</fullName>
    </recommendedName>
</protein>
<dbReference type="InParanoid" id="A0A0D0D412"/>
<feature type="domain" description="HAT C-terminal dimerisation" evidence="1">
    <location>
        <begin position="57"/>
        <end position="107"/>
    </location>
</feature>
<proteinExistence type="predicted"/>
<evidence type="ECO:0000313" key="2">
    <source>
        <dbReference type="EMBL" id="KIK74724.1"/>
    </source>
</evidence>
<accession>A0A0D0D412</accession>
<evidence type="ECO:0000259" key="1">
    <source>
        <dbReference type="Pfam" id="PF05699"/>
    </source>
</evidence>
<reference evidence="3" key="2">
    <citation type="submission" date="2015-01" db="EMBL/GenBank/DDBJ databases">
        <title>Evolutionary Origins and Diversification of the Mycorrhizal Mutualists.</title>
        <authorList>
            <consortium name="DOE Joint Genome Institute"/>
            <consortium name="Mycorrhizal Genomics Consortium"/>
            <person name="Kohler A."/>
            <person name="Kuo A."/>
            <person name="Nagy L.G."/>
            <person name="Floudas D."/>
            <person name="Copeland A."/>
            <person name="Barry K.W."/>
            <person name="Cichocki N."/>
            <person name="Veneault-Fourrey C."/>
            <person name="LaButti K."/>
            <person name="Lindquist E.A."/>
            <person name="Lipzen A."/>
            <person name="Lundell T."/>
            <person name="Morin E."/>
            <person name="Murat C."/>
            <person name="Riley R."/>
            <person name="Ohm R."/>
            <person name="Sun H."/>
            <person name="Tunlid A."/>
            <person name="Henrissat B."/>
            <person name="Grigoriev I.V."/>
            <person name="Hibbett D.S."/>
            <person name="Martin F."/>
        </authorList>
    </citation>
    <scope>NUCLEOTIDE SEQUENCE [LARGE SCALE GENOMIC DNA]</scope>
    <source>
        <strain evidence="3">Ve08.2h10</strain>
    </source>
</reference>
<dbReference type="AlphaFoldDB" id="A0A0D0D412"/>
<dbReference type="OrthoDB" id="1715602at2759"/>
<dbReference type="InterPro" id="IPR012337">
    <property type="entry name" value="RNaseH-like_sf"/>
</dbReference>
<reference evidence="2 3" key="1">
    <citation type="submission" date="2014-04" db="EMBL/GenBank/DDBJ databases">
        <authorList>
            <consortium name="DOE Joint Genome Institute"/>
            <person name="Kuo A."/>
            <person name="Kohler A."/>
            <person name="Jargeat P."/>
            <person name="Nagy L.G."/>
            <person name="Floudas D."/>
            <person name="Copeland A."/>
            <person name="Barry K.W."/>
            <person name="Cichocki N."/>
            <person name="Veneault-Fourrey C."/>
            <person name="LaButti K."/>
            <person name="Lindquist E.A."/>
            <person name="Lipzen A."/>
            <person name="Lundell T."/>
            <person name="Morin E."/>
            <person name="Murat C."/>
            <person name="Sun H."/>
            <person name="Tunlid A."/>
            <person name="Henrissat B."/>
            <person name="Grigoriev I.V."/>
            <person name="Hibbett D.S."/>
            <person name="Martin F."/>
            <person name="Nordberg H.P."/>
            <person name="Cantor M.N."/>
            <person name="Hua S.X."/>
        </authorList>
    </citation>
    <scope>NUCLEOTIDE SEQUENCE [LARGE SCALE GENOMIC DNA]</scope>
    <source>
        <strain evidence="2 3">Ve08.2h10</strain>
    </source>
</reference>
<dbReference type="SUPFAM" id="SSF53098">
    <property type="entry name" value="Ribonuclease H-like"/>
    <property type="match status" value="1"/>
</dbReference>
<dbReference type="Pfam" id="PF05699">
    <property type="entry name" value="Dimer_Tnp_hAT"/>
    <property type="match status" value="1"/>
</dbReference>
<keyword evidence="3" id="KW-1185">Reference proteome</keyword>
<organism evidence="2 3">
    <name type="scientific">Paxillus rubicundulus Ve08.2h10</name>
    <dbReference type="NCBI Taxonomy" id="930991"/>
    <lineage>
        <taxon>Eukaryota</taxon>
        <taxon>Fungi</taxon>
        <taxon>Dikarya</taxon>
        <taxon>Basidiomycota</taxon>
        <taxon>Agaricomycotina</taxon>
        <taxon>Agaricomycetes</taxon>
        <taxon>Agaricomycetidae</taxon>
        <taxon>Boletales</taxon>
        <taxon>Paxilineae</taxon>
        <taxon>Paxillaceae</taxon>
        <taxon>Paxillus</taxon>
    </lineage>
</organism>
<dbReference type="EMBL" id="KN828617">
    <property type="protein sequence ID" value="KIK74724.1"/>
    <property type="molecule type" value="Genomic_DNA"/>
</dbReference>
<gene>
    <name evidence="2" type="ORF">PAXRUDRAFT_174861</name>
</gene>
<dbReference type="HOGENOM" id="CLU_2109808_0_0_1"/>